<evidence type="ECO:0000313" key="5">
    <source>
        <dbReference type="EMBL" id="MDF3300931.1"/>
    </source>
</evidence>
<evidence type="ECO:0008006" key="7">
    <source>
        <dbReference type="Google" id="ProtNLM"/>
    </source>
</evidence>
<feature type="region of interest" description="Disordered" evidence="3">
    <location>
        <begin position="1"/>
        <end position="22"/>
    </location>
</feature>
<feature type="region of interest" description="Disordered" evidence="3">
    <location>
        <begin position="212"/>
        <end position="237"/>
    </location>
</feature>
<gene>
    <name evidence="5" type="ORF">P3H78_20345</name>
</gene>
<keyword evidence="4" id="KW-1133">Transmembrane helix</keyword>
<organism evidence="5 6">
    <name type="scientific">Streptomyces tropicalis</name>
    <dbReference type="NCBI Taxonomy" id="3034234"/>
    <lineage>
        <taxon>Bacteria</taxon>
        <taxon>Bacillati</taxon>
        <taxon>Actinomycetota</taxon>
        <taxon>Actinomycetes</taxon>
        <taxon>Kitasatosporales</taxon>
        <taxon>Streptomycetaceae</taxon>
        <taxon>Streptomyces</taxon>
    </lineage>
</organism>
<keyword evidence="4" id="KW-0812">Transmembrane</keyword>
<evidence type="ECO:0000256" key="2">
    <source>
        <dbReference type="ARBA" id="ARBA00023163"/>
    </source>
</evidence>
<dbReference type="InterPro" id="IPR041916">
    <property type="entry name" value="Anti_sigma_zinc_sf"/>
</dbReference>
<keyword evidence="1" id="KW-0805">Transcription regulation</keyword>
<name>A0ABT6A8G4_9ACTN</name>
<keyword evidence="4" id="KW-0472">Membrane</keyword>
<keyword evidence="2" id="KW-0804">Transcription</keyword>
<dbReference type="EMBL" id="JARJBB010000010">
    <property type="protein sequence ID" value="MDF3300931.1"/>
    <property type="molecule type" value="Genomic_DNA"/>
</dbReference>
<comment type="caution">
    <text evidence="5">The sequence shown here is derived from an EMBL/GenBank/DDBJ whole genome shotgun (WGS) entry which is preliminary data.</text>
</comment>
<protein>
    <recommendedName>
        <fullName evidence="7">Zinc-finger domain-containing protein</fullName>
    </recommendedName>
</protein>
<feature type="transmembrane region" description="Helical" evidence="4">
    <location>
        <begin position="153"/>
        <end position="175"/>
    </location>
</feature>
<sequence>MTSTTDTAGHPDVSEISDLTEGLLPPARSADLRRHLDECALCADVHASLEEIRGRLGTLPGPPRMPDDVARRIDAALAAEALLAAAAPGTADEPPVVHNGTAPRRTPSATEDGTHVSRETSRAAVPEERPSGHARGSTGPGRTPRSRRGRRRIVVLGSVCSIAALGIASVVLATLNHGSGPDTTAHGKSTAPADTFAAGTLQGQVTDLLHKAKDGQNGSHAPHSFGVETGPGTGSPRILKSQPTVAVPACVQQGIHRDDSALAAQKGSYSGKDAYLVVLPDTSGGDRVTAYVVDATCVRHPASRATVLLTRSYPRP</sequence>
<proteinExistence type="predicted"/>
<feature type="region of interest" description="Disordered" evidence="3">
    <location>
        <begin position="88"/>
        <end position="150"/>
    </location>
</feature>
<dbReference type="Gene3D" id="1.10.10.1320">
    <property type="entry name" value="Anti-sigma factor, zinc-finger domain"/>
    <property type="match status" value="1"/>
</dbReference>
<evidence type="ECO:0000313" key="6">
    <source>
        <dbReference type="Proteomes" id="UP001221150"/>
    </source>
</evidence>
<accession>A0ABT6A8G4</accession>
<feature type="compositionally biased region" description="Basic and acidic residues" evidence="3">
    <location>
        <begin position="112"/>
        <end position="131"/>
    </location>
</feature>
<keyword evidence="6" id="KW-1185">Reference proteome</keyword>
<dbReference type="RefSeq" id="WP_276110494.1">
    <property type="nucleotide sequence ID" value="NZ_JARJBB010000010.1"/>
</dbReference>
<dbReference type="Proteomes" id="UP001221150">
    <property type="component" value="Unassembled WGS sequence"/>
</dbReference>
<evidence type="ECO:0000256" key="4">
    <source>
        <dbReference type="SAM" id="Phobius"/>
    </source>
</evidence>
<evidence type="ECO:0000256" key="3">
    <source>
        <dbReference type="SAM" id="MobiDB-lite"/>
    </source>
</evidence>
<reference evidence="5 6" key="1">
    <citation type="submission" date="2023-03" db="EMBL/GenBank/DDBJ databases">
        <title>Draft genome sequence of Streptomyces sp. K1PA1 isolated from peat swamp forest in Thailand.</title>
        <authorList>
            <person name="Klaysubun C."/>
            <person name="Duangmal K."/>
        </authorList>
    </citation>
    <scope>NUCLEOTIDE SEQUENCE [LARGE SCALE GENOMIC DNA]</scope>
    <source>
        <strain evidence="5 6">K1PA1</strain>
    </source>
</reference>
<evidence type="ECO:0000256" key="1">
    <source>
        <dbReference type="ARBA" id="ARBA00023015"/>
    </source>
</evidence>